<evidence type="ECO:0000259" key="1">
    <source>
        <dbReference type="Pfam" id="PF01693"/>
    </source>
</evidence>
<feature type="domain" description="Ribonuclease H1 N-terminal" evidence="1">
    <location>
        <begin position="46"/>
        <end position="76"/>
    </location>
</feature>
<reference evidence="2 3" key="1">
    <citation type="journal article" date="2017" name="Nature">
        <title>The Apostasia genome and the evolution of orchids.</title>
        <authorList>
            <person name="Zhang G.Q."/>
            <person name="Liu K.W."/>
            <person name="Li Z."/>
            <person name="Lohaus R."/>
            <person name="Hsiao Y.Y."/>
            <person name="Niu S.C."/>
            <person name="Wang J.Y."/>
            <person name="Lin Y.C."/>
            <person name="Xu Q."/>
            <person name="Chen L.J."/>
            <person name="Yoshida K."/>
            <person name="Fujiwara S."/>
            <person name="Wang Z.W."/>
            <person name="Zhang Y.Q."/>
            <person name="Mitsuda N."/>
            <person name="Wang M."/>
            <person name="Liu G.H."/>
            <person name="Pecoraro L."/>
            <person name="Huang H.X."/>
            <person name="Xiao X.J."/>
            <person name="Lin M."/>
            <person name="Wu X.Y."/>
            <person name="Wu W.L."/>
            <person name="Chen Y.Y."/>
            <person name="Chang S.B."/>
            <person name="Sakamoto S."/>
            <person name="Ohme-Takagi M."/>
            <person name="Yagi M."/>
            <person name="Zeng S.J."/>
            <person name="Shen C.Y."/>
            <person name="Yeh C.M."/>
            <person name="Luo Y.B."/>
            <person name="Tsai W.C."/>
            <person name="Van de Peer Y."/>
            <person name="Liu Z.J."/>
        </authorList>
    </citation>
    <scope>NUCLEOTIDE SEQUENCE [LARGE SCALE GENOMIC DNA]</scope>
    <source>
        <strain evidence="3">cv. Shenzhen</strain>
        <tissue evidence="2">Stem</tissue>
    </source>
</reference>
<protein>
    <recommendedName>
        <fullName evidence="1">Ribonuclease H1 N-terminal domain-containing protein</fullName>
    </recommendedName>
</protein>
<accession>A0A2I0A0M8</accession>
<gene>
    <name evidence="2" type="ORF">AXF42_Ash010758</name>
</gene>
<organism evidence="2 3">
    <name type="scientific">Apostasia shenzhenica</name>
    <dbReference type="NCBI Taxonomy" id="1088818"/>
    <lineage>
        <taxon>Eukaryota</taxon>
        <taxon>Viridiplantae</taxon>
        <taxon>Streptophyta</taxon>
        <taxon>Embryophyta</taxon>
        <taxon>Tracheophyta</taxon>
        <taxon>Spermatophyta</taxon>
        <taxon>Magnoliopsida</taxon>
        <taxon>Liliopsida</taxon>
        <taxon>Asparagales</taxon>
        <taxon>Orchidaceae</taxon>
        <taxon>Apostasioideae</taxon>
        <taxon>Apostasia</taxon>
    </lineage>
</organism>
<dbReference type="OrthoDB" id="1922118at2759"/>
<dbReference type="InterPro" id="IPR009027">
    <property type="entry name" value="Ribosomal_bL9/RNase_H1_N"/>
</dbReference>
<evidence type="ECO:0000313" key="3">
    <source>
        <dbReference type="Proteomes" id="UP000236161"/>
    </source>
</evidence>
<name>A0A2I0A0M8_9ASPA</name>
<sequence>MVEKEQRVSGPIYLGEDSFSGKLLATLRNPSLSFVLLESILSKIAIYVVLEGHRRGVYYRWENCFAQVNRFSRALYFKVALRAEGECHLQQHISRILQTSSRAFTLSMTNLTVDQLHATSSDDNNINVVTASLLVGLLVGLALGPSRRIE</sequence>
<dbReference type="SUPFAM" id="SSF55658">
    <property type="entry name" value="L9 N-domain-like"/>
    <property type="match status" value="1"/>
</dbReference>
<dbReference type="InterPro" id="IPR011320">
    <property type="entry name" value="RNase_H1_N"/>
</dbReference>
<proteinExistence type="predicted"/>
<dbReference type="Proteomes" id="UP000236161">
    <property type="component" value="Unassembled WGS sequence"/>
</dbReference>
<dbReference type="InterPro" id="IPR037056">
    <property type="entry name" value="RNase_H1_N_sf"/>
</dbReference>
<dbReference type="Pfam" id="PF01693">
    <property type="entry name" value="Cauli_VI"/>
    <property type="match status" value="1"/>
</dbReference>
<keyword evidence="3" id="KW-1185">Reference proteome</keyword>
<dbReference type="Gene3D" id="3.40.970.10">
    <property type="entry name" value="Ribonuclease H1, N-terminal domain"/>
    <property type="match status" value="1"/>
</dbReference>
<dbReference type="EMBL" id="KZ452040">
    <property type="protein sequence ID" value="PKA49074.1"/>
    <property type="molecule type" value="Genomic_DNA"/>
</dbReference>
<dbReference type="AlphaFoldDB" id="A0A2I0A0M8"/>
<evidence type="ECO:0000313" key="2">
    <source>
        <dbReference type="EMBL" id="PKA49074.1"/>
    </source>
</evidence>